<evidence type="ECO:0000313" key="3">
    <source>
        <dbReference type="Proteomes" id="UP001227162"/>
    </source>
</evidence>
<dbReference type="EMBL" id="JANFFA010000001">
    <property type="protein sequence ID" value="MDQ2093307.1"/>
    <property type="molecule type" value="Genomic_DNA"/>
</dbReference>
<reference evidence="2" key="1">
    <citation type="submission" date="2022-07" db="EMBL/GenBank/DDBJ databases">
        <authorList>
            <person name="Otstavnykh N."/>
            <person name="Isaeva M."/>
            <person name="Bystritskaya E."/>
        </authorList>
    </citation>
    <scope>NUCLEOTIDE SEQUENCE</scope>
    <source>
        <strain evidence="2">10Alg 79</strain>
    </source>
</reference>
<dbReference type="Pfam" id="PF13360">
    <property type="entry name" value="PQQ_2"/>
    <property type="match status" value="2"/>
</dbReference>
<comment type="caution">
    <text evidence="2">The sequence shown here is derived from an EMBL/GenBank/DDBJ whole genome shotgun (WGS) entry which is preliminary data.</text>
</comment>
<evidence type="ECO:0000313" key="2">
    <source>
        <dbReference type="EMBL" id="MDQ2093307.1"/>
    </source>
</evidence>
<dbReference type="SUPFAM" id="SSF50998">
    <property type="entry name" value="Quinoprotein alcohol dehydrogenase-like"/>
    <property type="match status" value="1"/>
</dbReference>
<dbReference type="AlphaFoldDB" id="A0AAJ1X6D4"/>
<organism evidence="2 3">
    <name type="scientific">Rhodalgimonas zhirmunskyi</name>
    <dbReference type="NCBI Taxonomy" id="2964767"/>
    <lineage>
        <taxon>Bacteria</taxon>
        <taxon>Pseudomonadati</taxon>
        <taxon>Pseudomonadota</taxon>
        <taxon>Alphaproteobacteria</taxon>
        <taxon>Rhodobacterales</taxon>
        <taxon>Roseobacteraceae</taxon>
        <taxon>Rhodalgimonas</taxon>
    </lineage>
</organism>
<dbReference type="InterPro" id="IPR011047">
    <property type="entry name" value="Quinoprotein_ADH-like_sf"/>
</dbReference>
<protein>
    <submittedName>
        <fullName evidence="2">PQQ-like beta-propeller repeat protein</fullName>
    </submittedName>
</protein>
<dbReference type="PANTHER" id="PTHR34512">
    <property type="entry name" value="CELL SURFACE PROTEIN"/>
    <property type="match status" value="1"/>
</dbReference>
<evidence type="ECO:0000259" key="1">
    <source>
        <dbReference type="Pfam" id="PF13360"/>
    </source>
</evidence>
<accession>A0AAJ1X6D4</accession>
<feature type="domain" description="Pyrrolo-quinoline quinone repeat" evidence="1">
    <location>
        <begin position="148"/>
        <end position="382"/>
    </location>
</feature>
<sequence>MTRAGETKTFLNTGGLRSGRASRLTGNLTGIGLAGLLVLSACSEPEVILPGKREDPRAILTDVEMAAPIDAEVAENRALPIRLPGISRNANWTQPTGTPATRTENAAYSGAMQLAWAAPIGAGDSRRNRITADPVVAGGRVFTLDAQARVTATALNGETAWARDLLPARDGAHDATGGGLAVAGNVLYVTSGFGLLTALNAATGAEIWQQKLEQTGTGAPTVYKGVVYLTSGDSTAWAVDAEDGRILWQLDSISSRNNVLGAPAPALNDQVAIFAFGSSELQAAFRGGGLRIWDAAIPGKRPGLSRTRVTDITGAPVISGTTVFAGTNEGRTVALSAATGERLWTANEGALWPLWAAGGSVFLISDRNELIRLSAEDGSRIWGVELPFFQKDKPKRQRDIFAHMGPVLAGGRLYVASSDGLIRAFDPTSGKLVGSAEIPGGATTAPVFAGGTMYVVSKNGTLYAFR</sequence>
<dbReference type="Gene3D" id="2.130.10.10">
    <property type="entry name" value="YVTN repeat-like/Quinoprotein amine dehydrogenase"/>
    <property type="match status" value="1"/>
</dbReference>
<keyword evidence="3" id="KW-1185">Reference proteome</keyword>
<proteinExistence type="predicted"/>
<reference evidence="2" key="2">
    <citation type="submission" date="2023-04" db="EMBL/GenBank/DDBJ databases">
        <title>'Rhodoalgimonas zhirmunskyi' gen. nov., isolated from a red alga.</title>
        <authorList>
            <person name="Nedashkovskaya O.I."/>
            <person name="Otstavnykh N.Y."/>
            <person name="Bystritskaya E.P."/>
            <person name="Balabanova L.A."/>
            <person name="Isaeva M.P."/>
        </authorList>
    </citation>
    <scope>NUCLEOTIDE SEQUENCE</scope>
    <source>
        <strain evidence="2">10Alg 79</strain>
    </source>
</reference>
<feature type="domain" description="Pyrrolo-quinoline quinone repeat" evidence="1">
    <location>
        <begin position="404"/>
        <end position="465"/>
    </location>
</feature>
<dbReference type="InterPro" id="IPR018391">
    <property type="entry name" value="PQQ_b-propeller_rpt"/>
</dbReference>
<dbReference type="Proteomes" id="UP001227162">
    <property type="component" value="Unassembled WGS sequence"/>
</dbReference>
<dbReference type="SMART" id="SM00564">
    <property type="entry name" value="PQQ"/>
    <property type="match status" value="5"/>
</dbReference>
<dbReference type="PANTHER" id="PTHR34512:SF30">
    <property type="entry name" value="OUTER MEMBRANE PROTEIN ASSEMBLY FACTOR BAMB"/>
    <property type="match status" value="1"/>
</dbReference>
<gene>
    <name evidence="2" type="ORF">NOI20_04230</name>
</gene>
<name>A0AAJ1X6D4_9RHOB</name>
<dbReference type="InterPro" id="IPR002372">
    <property type="entry name" value="PQQ_rpt_dom"/>
</dbReference>
<dbReference type="RefSeq" id="WP_317624900.1">
    <property type="nucleotide sequence ID" value="NZ_JANFFA010000001.1"/>
</dbReference>
<dbReference type="InterPro" id="IPR015943">
    <property type="entry name" value="WD40/YVTN_repeat-like_dom_sf"/>
</dbReference>